<dbReference type="Proteomes" id="UP000027997">
    <property type="component" value="Unassembled WGS sequence"/>
</dbReference>
<protein>
    <recommendedName>
        <fullName evidence="2">Response regulatory domain-containing protein</fullName>
    </recommendedName>
</protein>
<dbReference type="InterPro" id="IPR011006">
    <property type="entry name" value="CheY-like_superfamily"/>
</dbReference>
<comment type="caution">
    <text evidence="3">The sequence shown here is derived from an EMBL/GenBank/DDBJ whole genome shotgun (WGS) entry which is preliminary data.</text>
</comment>
<evidence type="ECO:0000313" key="4">
    <source>
        <dbReference type="Proteomes" id="UP000027997"/>
    </source>
</evidence>
<keyword evidence="4" id="KW-1185">Reference proteome</keyword>
<evidence type="ECO:0000259" key="2">
    <source>
        <dbReference type="PROSITE" id="PS50110"/>
    </source>
</evidence>
<dbReference type="GO" id="GO:0000160">
    <property type="term" value="P:phosphorelay signal transduction system"/>
    <property type="evidence" value="ECO:0007669"/>
    <property type="project" value="InterPro"/>
</dbReference>
<dbReference type="Gene3D" id="3.40.50.2300">
    <property type="match status" value="1"/>
</dbReference>
<name>A0A081KEL8_9GAMM</name>
<accession>A0A081KEL8</accession>
<dbReference type="EMBL" id="JOJP01000001">
    <property type="protein sequence ID" value="KEI72594.1"/>
    <property type="molecule type" value="Genomic_DNA"/>
</dbReference>
<reference evidence="3 4" key="1">
    <citation type="submission" date="2014-06" db="EMBL/GenBank/DDBJ databases">
        <title>Whole Genome Sequences of Three Symbiotic Endozoicomonas Bacteria.</title>
        <authorList>
            <person name="Neave M.J."/>
            <person name="Apprill A."/>
            <person name="Voolstra C.R."/>
        </authorList>
    </citation>
    <scope>NUCLEOTIDE SEQUENCE [LARGE SCALE GENOMIC DNA]</scope>
    <source>
        <strain evidence="3 4">DSM 22380</strain>
    </source>
</reference>
<dbReference type="RefSeq" id="WP_020584962.1">
    <property type="nucleotide sequence ID" value="NZ_JOJP01000001.1"/>
</dbReference>
<comment type="caution">
    <text evidence="1">Lacks conserved residue(s) required for the propagation of feature annotation.</text>
</comment>
<proteinExistence type="predicted"/>
<dbReference type="PROSITE" id="PS50110">
    <property type="entry name" value="RESPONSE_REGULATORY"/>
    <property type="match status" value="1"/>
</dbReference>
<gene>
    <name evidence="3" type="ORF">GV64_19325</name>
</gene>
<dbReference type="InterPro" id="IPR001789">
    <property type="entry name" value="Sig_transdc_resp-reg_receiver"/>
</dbReference>
<dbReference type="SUPFAM" id="SSF52172">
    <property type="entry name" value="CheY-like"/>
    <property type="match status" value="1"/>
</dbReference>
<evidence type="ECO:0000313" key="3">
    <source>
        <dbReference type="EMBL" id="KEI72594.1"/>
    </source>
</evidence>
<feature type="domain" description="Response regulatory" evidence="2">
    <location>
        <begin position="8"/>
        <end position="122"/>
    </location>
</feature>
<evidence type="ECO:0000256" key="1">
    <source>
        <dbReference type="PROSITE-ProRule" id="PRU00169"/>
    </source>
</evidence>
<organism evidence="3 4">
    <name type="scientific">Endozoicomonas elysicola</name>
    <dbReference type="NCBI Taxonomy" id="305900"/>
    <lineage>
        <taxon>Bacteria</taxon>
        <taxon>Pseudomonadati</taxon>
        <taxon>Pseudomonadota</taxon>
        <taxon>Gammaproteobacteria</taxon>
        <taxon>Oceanospirillales</taxon>
        <taxon>Endozoicomonadaceae</taxon>
        <taxon>Endozoicomonas</taxon>
    </lineage>
</organism>
<dbReference type="eggNOG" id="COG4566">
    <property type="taxonomic scope" value="Bacteria"/>
</dbReference>
<dbReference type="AlphaFoldDB" id="A0A081KEL8"/>
<dbReference type="SMART" id="SM00448">
    <property type="entry name" value="REC"/>
    <property type="match status" value="1"/>
</dbReference>
<dbReference type="STRING" id="305900.GV64_19325"/>
<dbReference type="Pfam" id="PF00072">
    <property type="entry name" value="Response_reg"/>
    <property type="match status" value="1"/>
</dbReference>
<sequence length="129" mass="14133">MNLATHCSVYLLEQDFGTTETIRSLCHEKSLHLTCFSSHFELLNALKADQPSCIIAANDQPHGQALNLMQDLASENHQVPVIILGHHNDVSSAVAAIKAGAVDYIEKPTIYGRLAEQLNLVVKHSFQTA</sequence>